<name>A0A401TRH4_CHIPU</name>
<dbReference type="EMBL" id="BEZZ01154353">
    <property type="protein sequence ID" value="GCC45280.1"/>
    <property type="molecule type" value="Genomic_DNA"/>
</dbReference>
<proteinExistence type="predicted"/>
<keyword evidence="2" id="KW-1185">Reference proteome</keyword>
<evidence type="ECO:0000313" key="2">
    <source>
        <dbReference type="Proteomes" id="UP000287033"/>
    </source>
</evidence>
<protein>
    <submittedName>
        <fullName evidence="1">Uncharacterized protein</fullName>
    </submittedName>
</protein>
<reference evidence="1 2" key="1">
    <citation type="journal article" date="2018" name="Nat. Ecol. Evol.">
        <title>Shark genomes provide insights into elasmobranch evolution and the origin of vertebrates.</title>
        <authorList>
            <person name="Hara Y"/>
            <person name="Yamaguchi K"/>
            <person name="Onimaru K"/>
            <person name="Kadota M"/>
            <person name="Koyanagi M"/>
            <person name="Keeley SD"/>
            <person name="Tatsumi K"/>
            <person name="Tanaka K"/>
            <person name="Motone F"/>
            <person name="Kageyama Y"/>
            <person name="Nozu R"/>
            <person name="Adachi N"/>
            <person name="Nishimura O"/>
            <person name="Nakagawa R"/>
            <person name="Tanegashima C"/>
            <person name="Kiyatake I"/>
            <person name="Matsumoto R"/>
            <person name="Murakumo K"/>
            <person name="Nishida K"/>
            <person name="Terakita A"/>
            <person name="Kuratani S"/>
            <person name="Sato K"/>
            <person name="Hyodo S Kuraku.S."/>
        </authorList>
    </citation>
    <scope>NUCLEOTIDE SEQUENCE [LARGE SCALE GENOMIC DNA]</scope>
</reference>
<feature type="non-terminal residue" evidence="1">
    <location>
        <position position="1"/>
    </location>
</feature>
<dbReference type="AlphaFoldDB" id="A0A401TRH4"/>
<organism evidence="1 2">
    <name type="scientific">Chiloscyllium punctatum</name>
    <name type="common">Brownbanded bambooshark</name>
    <name type="synonym">Hemiscyllium punctatum</name>
    <dbReference type="NCBI Taxonomy" id="137246"/>
    <lineage>
        <taxon>Eukaryota</taxon>
        <taxon>Metazoa</taxon>
        <taxon>Chordata</taxon>
        <taxon>Craniata</taxon>
        <taxon>Vertebrata</taxon>
        <taxon>Chondrichthyes</taxon>
        <taxon>Elasmobranchii</taxon>
        <taxon>Galeomorphii</taxon>
        <taxon>Galeoidea</taxon>
        <taxon>Orectolobiformes</taxon>
        <taxon>Hemiscylliidae</taxon>
        <taxon>Chiloscyllium</taxon>
    </lineage>
</organism>
<sequence>ALRVSMEEQRQRQEEEARRAAAASAVEAGIVTPMNEGGDLTPYCTLRSDSCQCPLSLSSQLARNSRVSVCY</sequence>
<comment type="caution">
    <text evidence="1">The sequence shown here is derived from an EMBL/GenBank/DDBJ whole genome shotgun (WGS) entry which is preliminary data.</text>
</comment>
<dbReference type="Gene3D" id="1.10.287.3990">
    <property type="match status" value="1"/>
</dbReference>
<accession>A0A401TRH4</accession>
<gene>
    <name evidence="1" type="ORF">chiPu_0029341</name>
</gene>
<evidence type="ECO:0000313" key="1">
    <source>
        <dbReference type="EMBL" id="GCC45280.1"/>
    </source>
</evidence>
<dbReference type="Proteomes" id="UP000287033">
    <property type="component" value="Unassembled WGS sequence"/>
</dbReference>